<dbReference type="PRINTS" id="PR01437">
    <property type="entry name" value="NUOXDRDTASE4"/>
</dbReference>
<name>A0AAT9G7X4_9RICK</name>
<evidence type="ECO:0000256" key="1">
    <source>
        <dbReference type="ARBA" id="ARBA00004651"/>
    </source>
</evidence>
<dbReference type="GO" id="GO:0008137">
    <property type="term" value="F:NADH dehydrogenase (ubiquinone) activity"/>
    <property type="evidence" value="ECO:0007669"/>
    <property type="project" value="InterPro"/>
</dbReference>
<dbReference type="InterPro" id="IPR050586">
    <property type="entry name" value="CPA3_Na-H_Antiporter_D"/>
</dbReference>
<reference evidence="11" key="1">
    <citation type="submission" date="2024-01" db="EMBL/GenBank/DDBJ databases">
        <title>Sequencing the genomes of a sandfly, Sergentomyia squamirostris, and its two endosymbionts.</title>
        <authorList>
            <person name="Itokawa K."/>
            <person name="Sanjoba C."/>
        </authorList>
    </citation>
    <scope>NUCLEOTIDE SEQUENCE</scope>
    <source>
        <strain evidence="11">RiSSQ</strain>
    </source>
</reference>
<organism evidence="11">
    <name type="scientific">Candidatus Tisiphia endosymbiont of Sergentomyia squamirostris</name>
    <dbReference type="NCBI Taxonomy" id="3113639"/>
    <lineage>
        <taxon>Bacteria</taxon>
        <taxon>Pseudomonadati</taxon>
        <taxon>Pseudomonadota</taxon>
        <taxon>Alphaproteobacteria</taxon>
        <taxon>Rickettsiales</taxon>
        <taxon>Rickettsiaceae</taxon>
        <taxon>Rickettsieae</taxon>
        <taxon>Candidatus Tisiphia</taxon>
    </lineage>
</organism>
<proteinExistence type="inferred from homology"/>
<evidence type="ECO:0000256" key="2">
    <source>
        <dbReference type="ARBA" id="ARBA00005346"/>
    </source>
</evidence>
<evidence type="ECO:0000259" key="10">
    <source>
        <dbReference type="Pfam" id="PF00361"/>
    </source>
</evidence>
<sequence>MVALSSNLFTMFIFYEILTLSTAPLIGHSGGDKVMAGVYKYLKILMISGILLFLPALIIIYAKAGHGDFTSQGFIEHYFSRSQIIILLLMFIFGISKAALYPLHQWLPAAMVAHYPVSALLHAVVVVKTGLFCIYKILIYIFGLKYLQSIFAEFNWVLFFPIITIFYSSFKALTSDNIKKILAYSTINQLGIALLSSFMFTSKSIGAAILHLSSHSFTKICLFYGMGSIYSLKKTNQVSDLINAGREMPKTSLMVLIASLSLIGIPPFGGFISKFYIMLAAAEQNQILVMGVLALSTLFSALYLAKLVIFIYKPTIANSSKMVLEHKLPNSMMVSLIICSCCIILFYFIQLFIKKFFIFIT</sequence>
<evidence type="ECO:0000256" key="6">
    <source>
        <dbReference type="ARBA" id="ARBA00023136"/>
    </source>
</evidence>
<evidence type="ECO:0000256" key="9">
    <source>
        <dbReference type="SAM" id="Phobius"/>
    </source>
</evidence>
<keyword evidence="6 9" id="KW-0472">Membrane</keyword>
<feature type="transmembrane region" description="Helical" evidence="9">
    <location>
        <begin position="252"/>
        <end position="276"/>
    </location>
</feature>
<keyword evidence="4 8" id="KW-0812">Transmembrane</keyword>
<feature type="domain" description="NADH:quinone oxidoreductase/Mrp antiporter transmembrane" evidence="10">
    <location>
        <begin position="5"/>
        <end position="299"/>
    </location>
</feature>
<dbReference type="InterPro" id="IPR001750">
    <property type="entry name" value="ND/Mrp_TM"/>
</dbReference>
<feature type="transmembrane region" description="Helical" evidence="9">
    <location>
        <begin position="332"/>
        <end position="353"/>
    </location>
</feature>
<comment type="similarity">
    <text evidence="2">Belongs to the CPA3 antiporters (TC 2.A.63) subunit D family.</text>
</comment>
<feature type="transmembrane region" description="Helical" evidence="9">
    <location>
        <begin position="115"/>
        <end position="138"/>
    </location>
</feature>
<feature type="transmembrane region" description="Helical" evidence="9">
    <location>
        <begin position="41"/>
        <end position="62"/>
    </location>
</feature>
<dbReference type="EMBL" id="AP029170">
    <property type="protein sequence ID" value="BFD45938.1"/>
    <property type="molecule type" value="Genomic_DNA"/>
</dbReference>
<comment type="catalytic activity">
    <reaction evidence="7">
        <text>a quinone + NADH + 5 H(+)(in) = a quinol + NAD(+) + 4 H(+)(out)</text>
        <dbReference type="Rhea" id="RHEA:57888"/>
        <dbReference type="ChEBI" id="CHEBI:15378"/>
        <dbReference type="ChEBI" id="CHEBI:24646"/>
        <dbReference type="ChEBI" id="CHEBI:57540"/>
        <dbReference type="ChEBI" id="CHEBI:57945"/>
        <dbReference type="ChEBI" id="CHEBI:132124"/>
    </reaction>
</comment>
<evidence type="ECO:0000256" key="4">
    <source>
        <dbReference type="ARBA" id="ARBA00022692"/>
    </source>
</evidence>
<dbReference type="InterPro" id="IPR003918">
    <property type="entry name" value="NADH_UbQ_OxRdtase"/>
</dbReference>
<evidence type="ECO:0000256" key="7">
    <source>
        <dbReference type="ARBA" id="ARBA00047712"/>
    </source>
</evidence>
<gene>
    <name evidence="11" type="ORF">DMENIID0002_05840</name>
</gene>
<evidence type="ECO:0000256" key="5">
    <source>
        <dbReference type="ARBA" id="ARBA00022989"/>
    </source>
</evidence>
<keyword evidence="3" id="KW-1003">Cell membrane</keyword>
<dbReference type="PANTHER" id="PTHR42703">
    <property type="entry name" value="NADH DEHYDROGENASE"/>
    <property type="match status" value="1"/>
</dbReference>
<dbReference type="GO" id="GO:0005886">
    <property type="term" value="C:plasma membrane"/>
    <property type="evidence" value="ECO:0007669"/>
    <property type="project" value="UniProtKB-SubCell"/>
</dbReference>
<dbReference type="Pfam" id="PF00361">
    <property type="entry name" value="Proton_antipo_M"/>
    <property type="match status" value="1"/>
</dbReference>
<evidence type="ECO:0000313" key="11">
    <source>
        <dbReference type="EMBL" id="BFD45938.1"/>
    </source>
</evidence>
<comment type="subcellular location">
    <subcellularLocation>
        <location evidence="1">Cell membrane</location>
        <topology evidence="1">Multi-pass membrane protein</topology>
    </subcellularLocation>
    <subcellularLocation>
        <location evidence="8">Membrane</location>
        <topology evidence="8">Multi-pass membrane protein</topology>
    </subcellularLocation>
</comment>
<evidence type="ECO:0000256" key="8">
    <source>
        <dbReference type="RuleBase" id="RU000320"/>
    </source>
</evidence>
<accession>A0AAT9G7X4</accession>
<feature type="transmembrane region" description="Helical" evidence="9">
    <location>
        <begin position="288"/>
        <end position="312"/>
    </location>
</feature>
<evidence type="ECO:0000256" key="3">
    <source>
        <dbReference type="ARBA" id="ARBA00022475"/>
    </source>
</evidence>
<feature type="transmembrane region" description="Helical" evidence="9">
    <location>
        <begin position="12"/>
        <end position="29"/>
    </location>
</feature>
<keyword evidence="5 9" id="KW-1133">Transmembrane helix</keyword>
<dbReference type="AlphaFoldDB" id="A0AAT9G7X4"/>
<protein>
    <recommendedName>
        <fullName evidence="10">NADH:quinone oxidoreductase/Mrp antiporter transmembrane domain-containing protein</fullName>
    </recommendedName>
</protein>
<feature type="transmembrane region" description="Helical" evidence="9">
    <location>
        <begin position="150"/>
        <end position="169"/>
    </location>
</feature>
<feature type="transmembrane region" description="Helical" evidence="9">
    <location>
        <begin position="83"/>
        <end position="103"/>
    </location>
</feature>
<dbReference type="PANTHER" id="PTHR42703:SF1">
    <property type="entry name" value="NA(+)_H(+) ANTIPORTER SUBUNIT D1"/>
    <property type="match status" value="1"/>
</dbReference>
<dbReference type="GO" id="GO:0042773">
    <property type="term" value="P:ATP synthesis coupled electron transport"/>
    <property type="evidence" value="ECO:0007669"/>
    <property type="project" value="InterPro"/>
</dbReference>